<reference evidence="1" key="1">
    <citation type="journal article" date="2014" name="Front. Microbiol.">
        <title>High frequency of phylogenetically diverse reductive dehalogenase-homologous genes in deep subseafloor sedimentary metagenomes.</title>
        <authorList>
            <person name="Kawai M."/>
            <person name="Futagami T."/>
            <person name="Toyoda A."/>
            <person name="Takaki Y."/>
            <person name="Nishi S."/>
            <person name="Hori S."/>
            <person name="Arai W."/>
            <person name="Tsubouchi T."/>
            <person name="Morono Y."/>
            <person name="Uchiyama I."/>
            <person name="Ito T."/>
            <person name="Fujiyama A."/>
            <person name="Inagaki F."/>
            <person name="Takami H."/>
        </authorList>
    </citation>
    <scope>NUCLEOTIDE SEQUENCE</scope>
    <source>
        <strain evidence="1">Expedition CK06-06</strain>
    </source>
</reference>
<dbReference type="GO" id="GO:0008705">
    <property type="term" value="F:methionine synthase activity"/>
    <property type="evidence" value="ECO:0007669"/>
    <property type="project" value="InterPro"/>
</dbReference>
<dbReference type="EMBL" id="BARV01036355">
    <property type="protein sequence ID" value="GAI53092.1"/>
    <property type="molecule type" value="Genomic_DNA"/>
</dbReference>
<proteinExistence type="predicted"/>
<dbReference type="SUPFAM" id="SSF56507">
    <property type="entry name" value="Methionine synthase activation domain-like"/>
    <property type="match status" value="1"/>
</dbReference>
<gene>
    <name evidence="1" type="ORF">S06H3_56513</name>
</gene>
<sequence length="127" mass="13922">MGEAVNLHKNDLPTPIQGASFLAFGLVTVGPAIEQEAERLRETGRLLDSMILDALGSAAVSELCERLAYRVFDWAHERDLNASRAFEPGSGASHWPLENQRLIFANLHADEIGVSLTSHLLMQPTKT</sequence>
<organism evidence="1">
    <name type="scientific">marine sediment metagenome</name>
    <dbReference type="NCBI Taxonomy" id="412755"/>
    <lineage>
        <taxon>unclassified sequences</taxon>
        <taxon>metagenomes</taxon>
        <taxon>ecological metagenomes</taxon>
    </lineage>
</organism>
<comment type="caution">
    <text evidence="1">The sequence shown here is derived from an EMBL/GenBank/DDBJ whole genome shotgun (WGS) entry which is preliminary data.</text>
</comment>
<protein>
    <submittedName>
        <fullName evidence="1">Uncharacterized protein</fullName>
    </submittedName>
</protein>
<dbReference type="AlphaFoldDB" id="X1P9W9"/>
<dbReference type="Gene3D" id="3.40.109.40">
    <property type="match status" value="1"/>
</dbReference>
<dbReference type="InterPro" id="IPR037010">
    <property type="entry name" value="VitB12-dep_Met_synth_activ_sf"/>
</dbReference>
<evidence type="ECO:0000313" key="1">
    <source>
        <dbReference type="EMBL" id="GAI53092.1"/>
    </source>
</evidence>
<accession>X1P9W9</accession>
<name>X1P9W9_9ZZZZ</name>
<feature type="non-terminal residue" evidence="1">
    <location>
        <position position="127"/>
    </location>
</feature>